<evidence type="ECO:0000256" key="2">
    <source>
        <dbReference type="SAM" id="Phobius"/>
    </source>
</evidence>
<evidence type="ECO:0000256" key="1">
    <source>
        <dbReference type="SAM" id="MobiDB-lite"/>
    </source>
</evidence>
<dbReference type="Proteomes" id="UP000323000">
    <property type="component" value="Chromosome 13"/>
</dbReference>
<dbReference type="PANTHER" id="PTHR48473">
    <property type="entry name" value="TIR DOMAIN-CONTAINING PROTEIN"/>
    <property type="match status" value="1"/>
</dbReference>
<dbReference type="PANTHER" id="PTHR48473:SF1">
    <property type="entry name" value="TIR DOMAIN-CONTAINING PROTEIN"/>
    <property type="match status" value="1"/>
</dbReference>
<name>A0A5C7GR70_9ROSI</name>
<evidence type="ECO:0000313" key="4">
    <source>
        <dbReference type="Proteomes" id="UP000323000"/>
    </source>
</evidence>
<protein>
    <submittedName>
        <fullName evidence="3">Uncharacterized protein</fullName>
    </submittedName>
</protein>
<gene>
    <name evidence="3" type="ORF">EZV62_026241</name>
</gene>
<dbReference type="EMBL" id="VAHF01000013">
    <property type="protein sequence ID" value="TXG46947.1"/>
    <property type="molecule type" value="Genomic_DNA"/>
</dbReference>
<comment type="caution">
    <text evidence="3">The sequence shown here is derived from an EMBL/GenBank/DDBJ whole genome shotgun (WGS) entry which is preliminary data.</text>
</comment>
<reference evidence="4" key="1">
    <citation type="journal article" date="2019" name="Gigascience">
        <title>De novo genome assembly of the endangered Acer yangbiense, a plant species with extremely small populations endemic to Yunnan Province, China.</title>
        <authorList>
            <person name="Yang J."/>
            <person name="Wariss H.M."/>
            <person name="Tao L."/>
            <person name="Zhang R."/>
            <person name="Yun Q."/>
            <person name="Hollingsworth P."/>
            <person name="Dao Z."/>
            <person name="Luo G."/>
            <person name="Guo H."/>
            <person name="Ma Y."/>
            <person name="Sun W."/>
        </authorList>
    </citation>
    <scope>NUCLEOTIDE SEQUENCE [LARGE SCALE GENOMIC DNA]</scope>
    <source>
        <strain evidence="4">cv. Malutang</strain>
    </source>
</reference>
<evidence type="ECO:0000313" key="3">
    <source>
        <dbReference type="EMBL" id="TXG46947.1"/>
    </source>
</evidence>
<accession>A0A5C7GR70</accession>
<keyword evidence="2" id="KW-1133">Transmembrane helix</keyword>
<proteinExistence type="predicted"/>
<feature type="region of interest" description="Disordered" evidence="1">
    <location>
        <begin position="1"/>
        <end position="31"/>
    </location>
</feature>
<dbReference type="OrthoDB" id="10584898at2759"/>
<dbReference type="AlphaFoldDB" id="A0A5C7GR70"/>
<keyword evidence="2" id="KW-0472">Membrane</keyword>
<feature type="transmembrane region" description="Helical" evidence="2">
    <location>
        <begin position="203"/>
        <end position="224"/>
    </location>
</feature>
<sequence>MDDHLIEKNNGLNGMSADDGGSSDLDGELGGTEGQVLNDVDSQMISSPTVISAAGTEGRVGGDAFIKLVRYYRVLYTGLRQRRRRTDVSYSEDDQHQETQIQNDPLQLMKRPSMTIDLNSFDQPVEKIEPPPILPRISPRISPRIINWIEQRSRDTHKDIPGGNSNDERKGWDFEWIIVITNVVLQSMSAIFTQLSSKQKPQYALFGVLVSYLALLTCIIEIIYEGHQQIQIQRGTLSNNRSQRGKSFATLNNIVALACALGKSFATSNNIVALACALAPNFAPTTTTATITEQTGSLYGEVFLAVDGIAYSNKTVDECVTLWTHGCVFKLETIPEELLDMP</sequence>
<keyword evidence="2" id="KW-0812">Transmembrane</keyword>
<organism evidence="3 4">
    <name type="scientific">Acer yangbiense</name>
    <dbReference type="NCBI Taxonomy" id="1000413"/>
    <lineage>
        <taxon>Eukaryota</taxon>
        <taxon>Viridiplantae</taxon>
        <taxon>Streptophyta</taxon>
        <taxon>Embryophyta</taxon>
        <taxon>Tracheophyta</taxon>
        <taxon>Spermatophyta</taxon>
        <taxon>Magnoliopsida</taxon>
        <taxon>eudicotyledons</taxon>
        <taxon>Gunneridae</taxon>
        <taxon>Pentapetalae</taxon>
        <taxon>rosids</taxon>
        <taxon>malvids</taxon>
        <taxon>Sapindales</taxon>
        <taxon>Sapindaceae</taxon>
        <taxon>Hippocastanoideae</taxon>
        <taxon>Acereae</taxon>
        <taxon>Acer</taxon>
    </lineage>
</organism>
<keyword evidence="4" id="KW-1185">Reference proteome</keyword>